<accession>A0A453I4G9</accession>
<evidence type="ECO:0000313" key="2">
    <source>
        <dbReference type="EnsemblPlants" id="AET4Gv20444000.6"/>
    </source>
</evidence>
<reference evidence="2" key="5">
    <citation type="journal article" date="2021" name="G3 (Bethesda)">
        <title>Aegilops tauschii genome assembly Aet v5.0 features greater sequence contiguity and improved annotation.</title>
        <authorList>
            <person name="Wang L."/>
            <person name="Zhu T."/>
            <person name="Rodriguez J.C."/>
            <person name="Deal K.R."/>
            <person name="Dubcovsky J."/>
            <person name="McGuire P.E."/>
            <person name="Lux T."/>
            <person name="Spannagl M."/>
            <person name="Mayer K.F.X."/>
            <person name="Baldrich P."/>
            <person name="Meyers B.C."/>
            <person name="Huo N."/>
            <person name="Gu Y.Q."/>
            <person name="Zhou H."/>
            <person name="Devos K.M."/>
            <person name="Bennetzen J.L."/>
            <person name="Unver T."/>
            <person name="Budak H."/>
            <person name="Gulick P.J."/>
            <person name="Galiba G."/>
            <person name="Kalapos B."/>
            <person name="Nelson D.R."/>
            <person name="Li P."/>
            <person name="You F.M."/>
            <person name="Luo M.C."/>
            <person name="Dvorak J."/>
        </authorList>
    </citation>
    <scope>NUCLEOTIDE SEQUENCE [LARGE SCALE GENOMIC DNA]</scope>
    <source>
        <strain evidence="2">cv. AL8/78</strain>
    </source>
</reference>
<evidence type="ECO:0000256" key="1">
    <source>
        <dbReference type="SAM" id="Phobius"/>
    </source>
</evidence>
<organism evidence="2 3">
    <name type="scientific">Aegilops tauschii subsp. strangulata</name>
    <name type="common">Goatgrass</name>
    <dbReference type="NCBI Taxonomy" id="200361"/>
    <lineage>
        <taxon>Eukaryota</taxon>
        <taxon>Viridiplantae</taxon>
        <taxon>Streptophyta</taxon>
        <taxon>Embryophyta</taxon>
        <taxon>Tracheophyta</taxon>
        <taxon>Spermatophyta</taxon>
        <taxon>Magnoliopsida</taxon>
        <taxon>Liliopsida</taxon>
        <taxon>Poales</taxon>
        <taxon>Poaceae</taxon>
        <taxon>BOP clade</taxon>
        <taxon>Pooideae</taxon>
        <taxon>Triticodae</taxon>
        <taxon>Triticeae</taxon>
        <taxon>Triticinae</taxon>
        <taxon>Aegilops</taxon>
    </lineage>
</organism>
<keyword evidence="3" id="KW-1185">Reference proteome</keyword>
<name>A0A453I4G9_AEGTS</name>
<evidence type="ECO:0000313" key="3">
    <source>
        <dbReference type="Proteomes" id="UP000015105"/>
    </source>
</evidence>
<reference evidence="2" key="4">
    <citation type="submission" date="2019-03" db="UniProtKB">
        <authorList>
            <consortium name="EnsemblPlants"/>
        </authorList>
    </citation>
    <scope>IDENTIFICATION</scope>
</reference>
<feature type="transmembrane region" description="Helical" evidence="1">
    <location>
        <begin position="15"/>
        <end position="43"/>
    </location>
</feature>
<reference evidence="3" key="2">
    <citation type="journal article" date="2017" name="Nat. Plants">
        <title>The Aegilops tauschii genome reveals multiple impacts of transposons.</title>
        <authorList>
            <person name="Zhao G."/>
            <person name="Zou C."/>
            <person name="Li K."/>
            <person name="Wang K."/>
            <person name="Li T."/>
            <person name="Gao L."/>
            <person name="Zhang X."/>
            <person name="Wang H."/>
            <person name="Yang Z."/>
            <person name="Liu X."/>
            <person name="Jiang W."/>
            <person name="Mao L."/>
            <person name="Kong X."/>
            <person name="Jiao Y."/>
            <person name="Jia J."/>
        </authorList>
    </citation>
    <scope>NUCLEOTIDE SEQUENCE [LARGE SCALE GENOMIC DNA]</scope>
    <source>
        <strain evidence="3">cv. AL8/78</strain>
    </source>
</reference>
<reference evidence="3" key="1">
    <citation type="journal article" date="2014" name="Science">
        <title>Ancient hybridizations among the ancestral genomes of bread wheat.</title>
        <authorList>
            <consortium name="International Wheat Genome Sequencing Consortium,"/>
            <person name="Marcussen T."/>
            <person name="Sandve S.R."/>
            <person name="Heier L."/>
            <person name="Spannagl M."/>
            <person name="Pfeifer M."/>
            <person name="Jakobsen K.S."/>
            <person name="Wulff B.B."/>
            <person name="Steuernagel B."/>
            <person name="Mayer K.F."/>
            <person name="Olsen O.A."/>
        </authorList>
    </citation>
    <scope>NUCLEOTIDE SEQUENCE [LARGE SCALE GENOMIC DNA]</scope>
    <source>
        <strain evidence="3">cv. AL8/78</strain>
    </source>
</reference>
<sequence length="48" mass="5723">MLVEYCLPLFCDHVLPLLCVVFMSVHCCAVKIPIRFIMLFLFFKILRF</sequence>
<dbReference type="Gramene" id="AET4Gv20444000.6">
    <property type="protein sequence ID" value="AET4Gv20444000.6"/>
    <property type="gene ID" value="AET4Gv20444000"/>
</dbReference>
<protein>
    <submittedName>
        <fullName evidence="2">Uncharacterized protein</fullName>
    </submittedName>
</protein>
<keyword evidence="1" id="KW-1133">Transmembrane helix</keyword>
<dbReference type="EnsemblPlants" id="AET4Gv20444000.6">
    <property type="protein sequence ID" value="AET4Gv20444000.6"/>
    <property type="gene ID" value="AET4Gv20444000"/>
</dbReference>
<reference evidence="2" key="3">
    <citation type="journal article" date="2017" name="Nature">
        <title>Genome sequence of the progenitor of the wheat D genome Aegilops tauschii.</title>
        <authorList>
            <person name="Luo M.C."/>
            <person name="Gu Y.Q."/>
            <person name="Puiu D."/>
            <person name="Wang H."/>
            <person name="Twardziok S.O."/>
            <person name="Deal K.R."/>
            <person name="Huo N."/>
            <person name="Zhu T."/>
            <person name="Wang L."/>
            <person name="Wang Y."/>
            <person name="McGuire P.E."/>
            <person name="Liu S."/>
            <person name="Long H."/>
            <person name="Ramasamy R.K."/>
            <person name="Rodriguez J.C."/>
            <person name="Van S.L."/>
            <person name="Yuan L."/>
            <person name="Wang Z."/>
            <person name="Xia Z."/>
            <person name="Xiao L."/>
            <person name="Anderson O.D."/>
            <person name="Ouyang S."/>
            <person name="Liang Y."/>
            <person name="Zimin A.V."/>
            <person name="Pertea G."/>
            <person name="Qi P."/>
            <person name="Bennetzen J.L."/>
            <person name="Dai X."/>
            <person name="Dawson M.W."/>
            <person name="Muller H.G."/>
            <person name="Kugler K."/>
            <person name="Rivarola-Duarte L."/>
            <person name="Spannagl M."/>
            <person name="Mayer K.F.X."/>
            <person name="Lu F.H."/>
            <person name="Bevan M.W."/>
            <person name="Leroy P."/>
            <person name="Li P."/>
            <person name="You F.M."/>
            <person name="Sun Q."/>
            <person name="Liu Z."/>
            <person name="Lyons E."/>
            <person name="Wicker T."/>
            <person name="Salzberg S.L."/>
            <person name="Devos K.M."/>
            <person name="Dvorak J."/>
        </authorList>
    </citation>
    <scope>NUCLEOTIDE SEQUENCE [LARGE SCALE GENOMIC DNA]</scope>
    <source>
        <strain evidence="2">cv. AL8/78</strain>
    </source>
</reference>
<keyword evidence="1" id="KW-0472">Membrane</keyword>
<dbReference type="Proteomes" id="UP000015105">
    <property type="component" value="Chromosome 4D"/>
</dbReference>
<keyword evidence="1" id="KW-0812">Transmembrane</keyword>
<proteinExistence type="predicted"/>
<dbReference type="AlphaFoldDB" id="A0A453I4G9"/>